<feature type="zinc finger region" description="RING-Gid-type" evidence="7">
    <location>
        <begin position="329"/>
        <end position="423"/>
    </location>
</feature>
<evidence type="ECO:0000259" key="9">
    <source>
        <dbReference type="PROSITE" id="PS51867"/>
    </source>
</evidence>
<dbReference type="InterPro" id="IPR044063">
    <property type="entry name" value="ZF_RING_GID"/>
</dbReference>
<gene>
    <name evidence="10" type="ORF">G7K_4613-t1</name>
</gene>
<dbReference type="STRING" id="698492.A0A0E9NKX6"/>
<dbReference type="GO" id="GO:0061630">
    <property type="term" value="F:ubiquitin protein ligase activity"/>
    <property type="evidence" value="ECO:0007669"/>
    <property type="project" value="InterPro"/>
</dbReference>
<comment type="caution">
    <text evidence="10">The sequence shown here is derived from an EMBL/GenBank/DDBJ whole genome shotgun (WGS) entry which is preliminary data.</text>
</comment>
<dbReference type="EMBL" id="BACD03000033">
    <property type="protein sequence ID" value="GAO50489.1"/>
    <property type="molecule type" value="Genomic_DNA"/>
</dbReference>
<feature type="domain" description="CTLH" evidence="8">
    <location>
        <begin position="176"/>
        <end position="219"/>
    </location>
</feature>
<dbReference type="PANTHER" id="PTHR12170:SF2">
    <property type="entry name" value="E3 UBIQUITIN-PROTEIN TRANSFERASE MAEA"/>
    <property type="match status" value="1"/>
</dbReference>
<keyword evidence="11" id="KW-1185">Reference proteome</keyword>
<evidence type="ECO:0000256" key="4">
    <source>
        <dbReference type="ARBA" id="ARBA00022723"/>
    </source>
</evidence>
<evidence type="ECO:0008006" key="12">
    <source>
        <dbReference type="Google" id="ProtNLM"/>
    </source>
</evidence>
<dbReference type="OMA" id="ANHETAR"/>
<reference evidence="10 11" key="2">
    <citation type="journal article" date="2014" name="J. Gen. Appl. Microbiol.">
        <title>The early diverging ascomycetous budding yeast Saitoella complicata has three histone deacetylases belonging to the Clr6, Hos2, and Rpd3 lineages.</title>
        <authorList>
            <person name="Nishida H."/>
            <person name="Matsumoto T."/>
            <person name="Kondo S."/>
            <person name="Hamamoto M."/>
            <person name="Yoshikawa H."/>
        </authorList>
    </citation>
    <scope>NUCLEOTIDE SEQUENCE [LARGE SCALE GENOMIC DNA]</scope>
    <source>
        <strain evidence="10 11">NRRL Y-17804</strain>
    </source>
</reference>
<dbReference type="GO" id="GO:0043161">
    <property type="term" value="P:proteasome-mediated ubiquitin-dependent protein catabolic process"/>
    <property type="evidence" value="ECO:0007669"/>
    <property type="project" value="InterPro"/>
</dbReference>
<keyword evidence="6" id="KW-0862">Zinc</keyword>
<name>A0A0E9NKX6_SAICN</name>
<protein>
    <recommendedName>
        <fullName evidence="12">Protein fyv10</fullName>
    </recommendedName>
</protein>
<evidence type="ECO:0000256" key="6">
    <source>
        <dbReference type="ARBA" id="ARBA00022833"/>
    </source>
</evidence>
<sequence>MSSEKFNPDNHLILEQPLLKLPHALHESVFRASRVAIDRETTNLTKSIAVVEKEVGKEGGVENALKGIEGMIGRMQGLKRKLGKLQIEEQTILTSTKSRLSYLSELSTMTTTTSPTYDRWNQTRLDRLIIDYMLRQGLTSSAASLAQNRGIEELVDVEVFVKARGVERSLRAERGVGEALGWCGENRKVLVKNGIGSDLEFELRLQEFIELVRADKKLEAIAYYRKHLTPHAATHMPRIQQAAALLAYPPSTTVQPYADLYSDARWDTLADLFVKAHHALYALPNPPLLHVALSAGLSALKTPSCACSSDSNTSAAAMAAAGTNTSTNCPICSPEMAGLAENVPFAHHIHSTLVDTLAPTLSSSECPGAAGGGATARMEGENEPVVLPNGRVYGRRSLRIWNENIGLRGEEDGGRGVVRDPRSGEEFPEDDVRKVFVM</sequence>
<keyword evidence="5 7" id="KW-0863">Zinc-finger</keyword>
<organism evidence="10 11">
    <name type="scientific">Saitoella complicata (strain BCRC 22490 / CBS 7301 / JCM 7358 / NBRC 10748 / NRRL Y-17804)</name>
    <dbReference type="NCBI Taxonomy" id="698492"/>
    <lineage>
        <taxon>Eukaryota</taxon>
        <taxon>Fungi</taxon>
        <taxon>Dikarya</taxon>
        <taxon>Ascomycota</taxon>
        <taxon>Taphrinomycotina</taxon>
        <taxon>Taphrinomycotina incertae sedis</taxon>
        <taxon>Saitoella</taxon>
    </lineage>
</organism>
<keyword evidence="4" id="KW-0479">Metal-binding</keyword>
<dbReference type="InterPro" id="IPR045098">
    <property type="entry name" value="Fyv10_fam"/>
</dbReference>
<reference evidence="10 11" key="1">
    <citation type="journal article" date="2011" name="J. Gen. Appl. Microbiol.">
        <title>Draft genome sequencing of the enigmatic yeast Saitoella complicata.</title>
        <authorList>
            <person name="Nishida H."/>
            <person name="Hamamoto M."/>
            <person name="Sugiyama J."/>
        </authorList>
    </citation>
    <scope>NUCLEOTIDE SEQUENCE [LARGE SCALE GENOMIC DNA]</scope>
    <source>
        <strain evidence="10 11">NRRL Y-17804</strain>
    </source>
</reference>
<proteinExistence type="inferred from homology"/>
<dbReference type="GO" id="GO:0008270">
    <property type="term" value="F:zinc ion binding"/>
    <property type="evidence" value="ECO:0007669"/>
    <property type="project" value="UniProtKB-KW"/>
</dbReference>
<evidence type="ECO:0000256" key="3">
    <source>
        <dbReference type="ARBA" id="ARBA00022490"/>
    </source>
</evidence>
<dbReference type="Proteomes" id="UP000033140">
    <property type="component" value="Unassembled WGS sequence"/>
</dbReference>
<evidence type="ECO:0000256" key="1">
    <source>
        <dbReference type="ARBA" id="ARBA00004496"/>
    </source>
</evidence>
<evidence type="ECO:0000313" key="10">
    <source>
        <dbReference type="EMBL" id="GAO50489.1"/>
    </source>
</evidence>
<dbReference type="InterPro" id="IPR013144">
    <property type="entry name" value="CRA_dom"/>
</dbReference>
<comment type="subcellular location">
    <subcellularLocation>
        <location evidence="1">Cytoplasm</location>
    </subcellularLocation>
</comment>
<dbReference type="PROSITE" id="PS51867">
    <property type="entry name" value="ZF_RING_GID"/>
    <property type="match status" value="1"/>
</dbReference>
<comment type="similarity">
    <text evidence="2">Belongs to the FYV10 family.</text>
</comment>
<dbReference type="PANTHER" id="PTHR12170">
    <property type="entry name" value="MACROPHAGE ERYTHROBLAST ATTACHER-RELATED"/>
    <property type="match status" value="1"/>
</dbReference>
<dbReference type="GO" id="GO:0034657">
    <property type="term" value="C:GID complex"/>
    <property type="evidence" value="ECO:0007669"/>
    <property type="project" value="TreeGrafter"/>
</dbReference>
<evidence type="ECO:0000313" key="11">
    <source>
        <dbReference type="Proteomes" id="UP000033140"/>
    </source>
</evidence>
<dbReference type="GO" id="GO:0005737">
    <property type="term" value="C:cytoplasm"/>
    <property type="evidence" value="ECO:0007669"/>
    <property type="project" value="UniProtKB-SubCell"/>
</dbReference>
<accession>A0A0E9NKX6</accession>
<dbReference type="PROSITE" id="PS50897">
    <property type="entry name" value="CTLH"/>
    <property type="match status" value="1"/>
</dbReference>
<dbReference type="Pfam" id="PF10607">
    <property type="entry name" value="CTLH"/>
    <property type="match status" value="1"/>
</dbReference>
<evidence type="ECO:0000256" key="2">
    <source>
        <dbReference type="ARBA" id="ARBA00010615"/>
    </source>
</evidence>
<dbReference type="InterPro" id="IPR024964">
    <property type="entry name" value="CTLH/CRA"/>
</dbReference>
<keyword evidence="3" id="KW-0963">Cytoplasm</keyword>
<dbReference type="SMART" id="SM00757">
    <property type="entry name" value="CRA"/>
    <property type="match status" value="1"/>
</dbReference>
<evidence type="ECO:0000256" key="5">
    <source>
        <dbReference type="ARBA" id="ARBA00022771"/>
    </source>
</evidence>
<dbReference type="InterPro" id="IPR006595">
    <property type="entry name" value="CTLH_C"/>
</dbReference>
<feature type="domain" description="RING-Gid-type" evidence="9">
    <location>
        <begin position="329"/>
        <end position="423"/>
    </location>
</feature>
<evidence type="ECO:0000259" key="8">
    <source>
        <dbReference type="PROSITE" id="PS50897"/>
    </source>
</evidence>
<reference evidence="10 11" key="3">
    <citation type="journal article" date="2015" name="Genome Announc.">
        <title>Draft Genome Sequence of the Archiascomycetous Yeast Saitoella complicata.</title>
        <authorList>
            <person name="Yamauchi K."/>
            <person name="Kondo S."/>
            <person name="Hamamoto M."/>
            <person name="Takahashi Y."/>
            <person name="Ogura Y."/>
            <person name="Hayashi T."/>
            <person name="Nishida H."/>
        </authorList>
    </citation>
    <scope>NUCLEOTIDE SEQUENCE [LARGE SCALE GENOMIC DNA]</scope>
    <source>
        <strain evidence="10 11">NRRL Y-17804</strain>
    </source>
</reference>
<dbReference type="AlphaFoldDB" id="A0A0E9NKX6"/>
<dbReference type="GO" id="GO:0005634">
    <property type="term" value="C:nucleus"/>
    <property type="evidence" value="ECO:0007669"/>
    <property type="project" value="TreeGrafter"/>
</dbReference>
<evidence type="ECO:0000256" key="7">
    <source>
        <dbReference type="PROSITE-ProRule" id="PRU01215"/>
    </source>
</evidence>
<dbReference type="PROSITE" id="PS50896">
    <property type="entry name" value="LISH"/>
    <property type="match status" value="1"/>
</dbReference>
<dbReference type="InterPro" id="IPR006594">
    <property type="entry name" value="LisH"/>
</dbReference>